<evidence type="ECO:0000256" key="2">
    <source>
        <dbReference type="ARBA" id="ARBA00004173"/>
    </source>
</evidence>
<keyword evidence="8" id="KW-0496">Mitochondrion</keyword>
<dbReference type="SUPFAM" id="SSF51905">
    <property type="entry name" value="FAD/NAD(P)-binding domain"/>
    <property type="match status" value="2"/>
</dbReference>
<evidence type="ECO:0000256" key="16">
    <source>
        <dbReference type="ARBA" id="ARBA00082958"/>
    </source>
</evidence>
<gene>
    <name evidence="18" type="ORF">DGYR_LOCUS872</name>
</gene>
<organism evidence="18 19">
    <name type="scientific">Dimorphilus gyrociliatus</name>
    <dbReference type="NCBI Taxonomy" id="2664684"/>
    <lineage>
        <taxon>Eukaryota</taxon>
        <taxon>Metazoa</taxon>
        <taxon>Spiralia</taxon>
        <taxon>Lophotrochozoa</taxon>
        <taxon>Annelida</taxon>
        <taxon>Polychaeta</taxon>
        <taxon>Polychaeta incertae sedis</taxon>
        <taxon>Dinophilidae</taxon>
        <taxon>Dimorphilus</taxon>
    </lineage>
</organism>
<evidence type="ECO:0000313" key="18">
    <source>
        <dbReference type="EMBL" id="CAD5111604.1"/>
    </source>
</evidence>
<feature type="domain" description="FAD/NAD(P)-binding" evidence="17">
    <location>
        <begin position="27"/>
        <end position="142"/>
    </location>
</feature>
<evidence type="ECO:0000313" key="19">
    <source>
        <dbReference type="Proteomes" id="UP000549394"/>
    </source>
</evidence>
<name>A0A7I8V5M7_9ANNE</name>
<evidence type="ECO:0000256" key="3">
    <source>
        <dbReference type="ARBA" id="ARBA00022630"/>
    </source>
</evidence>
<dbReference type="AlphaFoldDB" id="A0A7I8V5M7"/>
<dbReference type="PANTHER" id="PTHR10632:SF2">
    <property type="entry name" value="SULFIDE:QUINONE OXIDOREDUCTASE, MITOCHONDRIAL"/>
    <property type="match status" value="1"/>
</dbReference>
<evidence type="ECO:0000256" key="12">
    <source>
        <dbReference type="ARBA" id="ARBA00059167"/>
    </source>
</evidence>
<dbReference type="EMBL" id="CAJFCJ010000002">
    <property type="protein sequence ID" value="CAD5111604.1"/>
    <property type="molecule type" value="Genomic_DNA"/>
</dbReference>
<dbReference type="Pfam" id="PF07992">
    <property type="entry name" value="Pyr_redox_2"/>
    <property type="match status" value="1"/>
</dbReference>
<keyword evidence="4" id="KW-0874">Quinone</keyword>
<evidence type="ECO:0000256" key="4">
    <source>
        <dbReference type="ARBA" id="ARBA00022719"/>
    </source>
</evidence>
<evidence type="ECO:0000256" key="7">
    <source>
        <dbReference type="ARBA" id="ARBA00023002"/>
    </source>
</evidence>
<evidence type="ECO:0000256" key="13">
    <source>
        <dbReference type="ARBA" id="ARBA00060891"/>
    </source>
</evidence>
<dbReference type="InterPro" id="IPR023753">
    <property type="entry name" value="FAD/NAD-binding_dom"/>
</dbReference>
<proteinExistence type="inferred from homology"/>
<evidence type="ECO:0000256" key="1">
    <source>
        <dbReference type="ARBA" id="ARBA00001974"/>
    </source>
</evidence>
<dbReference type="GO" id="GO:0005739">
    <property type="term" value="C:mitochondrion"/>
    <property type="evidence" value="ECO:0007669"/>
    <property type="project" value="UniProtKB-SubCell"/>
</dbReference>
<comment type="catalytic activity">
    <reaction evidence="10">
        <text>ubiquinone-10 + hydrogen sulfide + glutathione + H(+) = S-sulfanylglutathione + ubiquinol-10</text>
        <dbReference type="Rhea" id="RHEA:62608"/>
        <dbReference type="ChEBI" id="CHEBI:15378"/>
        <dbReference type="ChEBI" id="CHEBI:29919"/>
        <dbReference type="ChEBI" id="CHEBI:46245"/>
        <dbReference type="ChEBI" id="CHEBI:57925"/>
        <dbReference type="ChEBI" id="CHEBI:58905"/>
        <dbReference type="ChEBI" id="CHEBI:64183"/>
    </reaction>
    <physiologicalReaction direction="left-to-right" evidence="10">
        <dbReference type="Rhea" id="RHEA:62609"/>
    </physiologicalReaction>
</comment>
<keyword evidence="3" id="KW-0285">Flavoprotein</keyword>
<accession>A0A7I8V5M7</accession>
<protein>
    <recommendedName>
        <fullName evidence="15">Sulfide:quinone oxidoreductase, mitochondrial</fullName>
        <ecNumber evidence="14">1.8.5.8</ecNumber>
    </recommendedName>
    <alternativeName>
        <fullName evidence="16">Sulfide quinone oxidoreductase</fullName>
    </alternativeName>
</protein>
<dbReference type="PANTHER" id="PTHR10632">
    <property type="entry name" value="SULFIDE:QUINONE OXIDOREDUCTASE"/>
    <property type="match status" value="1"/>
</dbReference>
<reference evidence="18 19" key="1">
    <citation type="submission" date="2020-08" db="EMBL/GenBank/DDBJ databases">
        <authorList>
            <person name="Hejnol A."/>
        </authorList>
    </citation>
    <scope>NUCLEOTIDE SEQUENCE [LARGE SCALE GENOMIC DNA]</scope>
</reference>
<dbReference type="GO" id="GO:0048038">
    <property type="term" value="F:quinone binding"/>
    <property type="evidence" value="ECO:0007669"/>
    <property type="project" value="UniProtKB-KW"/>
</dbReference>
<comment type="caution">
    <text evidence="18">The sequence shown here is derived from an EMBL/GenBank/DDBJ whole genome shotgun (WGS) entry which is preliminary data.</text>
</comment>
<dbReference type="GO" id="GO:0071949">
    <property type="term" value="F:FAD binding"/>
    <property type="evidence" value="ECO:0007669"/>
    <property type="project" value="TreeGrafter"/>
</dbReference>
<keyword evidence="19" id="KW-1185">Reference proteome</keyword>
<evidence type="ECO:0000256" key="11">
    <source>
        <dbReference type="ARBA" id="ARBA00052986"/>
    </source>
</evidence>
<dbReference type="GO" id="GO:0106436">
    <property type="term" value="F:glutathione-dependent sulfide quinone oxidoreductase activity"/>
    <property type="evidence" value="ECO:0007669"/>
    <property type="project" value="UniProtKB-EC"/>
</dbReference>
<comment type="subcellular location">
    <subcellularLocation>
        <location evidence="2">Mitochondrion</location>
    </subcellularLocation>
</comment>
<comment type="catalytic activity">
    <reaction evidence="11">
        <text>a quinone + hydrogen sulfide + glutathione + H(+) = S-sulfanylglutathione + a quinol</text>
        <dbReference type="Rhea" id="RHEA:55156"/>
        <dbReference type="ChEBI" id="CHEBI:15378"/>
        <dbReference type="ChEBI" id="CHEBI:24646"/>
        <dbReference type="ChEBI" id="CHEBI:29919"/>
        <dbReference type="ChEBI" id="CHEBI:57925"/>
        <dbReference type="ChEBI" id="CHEBI:58905"/>
        <dbReference type="ChEBI" id="CHEBI:132124"/>
        <dbReference type="EC" id="1.8.5.8"/>
    </reaction>
    <physiologicalReaction direction="left-to-right" evidence="11">
        <dbReference type="Rhea" id="RHEA:55157"/>
    </physiologicalReaction>
</comment>
<dbReference type="InterPro" id="IPR036188">
    <property type="entry name" value="FAD/NAD-bd_sf"/>
</dbReference>
<dbReference type="InterPro" id="IPR015904">
    <property type="entry name" value="Sulphide_quinone_reductase"/>
</dbReference>
<evidence type="ECO:0000256" key="6">
    <source>
        <dbReference type="ARBA" id="ARBA00022946"/>
    </source>
</evidence>
<evidence type="ECO:0000259" key="17">
    <source>
        <dbReference type="Pfam" id="PF07992"/>
    </source>
</evidence>
<dbReference type="Proteomes" id="UP000549394">
    <property type="component" value="Unassembled WGS sequence"/>
</dbReference>
<evidence type="ECO:0000256" key="8">
    <source>
        <dbReference type="ARBA" id="ARBA00023128"/>
    </source>
</evidence>
<dbReference type="GO" id="GO:0070224">
    <property type="term" value="F:sulfide:quinone oxidoreductase activity"/>
    <property type="evidence" value="ECO:0007669"/>
    <property type="project" value="TreeGrafter"/>
</dbReference>
<comment type="similarity">
    <text evidence="13">Belongs to the SQRD family.</text>
</comment>
<dbReference type="FunFam" id="3.50.50.60:FF:000034">
    <property type="entry name" value="sulfide:quinone oxidoreductase, mitochondrial"/>
    <property type="match status" value="1"/>
</dbReference>
<evidence type="ECO:0000256" key="5">
    <source>
        <dbReference type="ARBA" id="ARBA00022827"/>
    </source>
</evidence>
<dbReference type="OrthoDB" id="5376590at2759"/>
<comment type="cofactor">
    <cofactor evidence="1">
        <name>FAD</name>
        <dbReference type="ChEBI" id="CHEBI:57692"/>
    </cofactor>
</comment>
<evidence type="ECO:0000256" key="9">
    <source>
        <dbReference type="ARBA" id="ARBA00051038"/>
    </source>
</evidence>
<dbReference type="GO" id="GO:0070221">
    <property type="term" value="P:sulfide oxidation, using sulfide:quinone oxidoreductase"/>
    <property type="evidence" value="ECO:0007669"/>
    <property type="project" value="TreeGrafter"/>
</dbReference>
<dbReference type="EC" id="1.8.5.8" evidence="14"/>
<dbReference type="Gene3D" id="3.50.50.60">
    <property type="entry name" value="FAD/NAD(P)-binding domain"/>
    <property type="match status" value="2"/>
</dbReference>
<sequence>MKRIVCTSISKHRQFATSSINAANKNYKLVIVGSGTGGTATANKFARKLGRGAVAVIEPTDVHYYQPMFTLVGGGIKRFDQTSLNRSELLPNKVDWIKERVSKFDPDNNQVTTESGDTITYEYLITATGLQLNFNQIKGLEEALAEDPAVCSNYSPKTVTKTFPALQAFQEGNVIFTLPATPIKCAGAPQKIMYLADEYLRNAGKRDKANVVFNSSLGGIFGVKKYAEALLPIVKRKNLTCNFRTNLTEVNHKKREATFVNLDTGEESVYEYSFLHAVPPMSAVDAVKNSPLVDETGYVTVDKTTLQHTKYSNVFGIGDNCNLPSSKTAAAAAAQAGILSSNLSSVMNGSKPTAIYDGYTSCPLVTAHNKCVLAEFDFDGEPLETFPFNQAKERYSMFVMKAYMMPTMYWRMLLKGIWNGPKPVRKLLHMGMSR</sequence>
<comment type="catalytic activity">
    <reaction evidence="9">
        <text>ubiquinone-10 + hydrogen sulfide + sulfite + 2 H(+) = ubiquinol-10 + thiosulfate</text>
        <dbReference type="Rhea" id="RHEA:38359"/>
        <dbReference type="ChEBI" id="CHEBI:15378"/>
        <dbReference type="ChEBI" id="CHEBI:17359"/>
        <dbReference type="ChEBI" id="CHEBI:29919"/>
        <dbReference type="ChEBI" id="CHEBI:33542"/>
        <dbReference type="ChEBI" id="CHEBI:46245"/>
        <dbReference type="ChEBI" id="CHEBI:64183"/>
    </reaction>
    <physiologicalReaction direction="left-to-right" evidence="9">
        <dbReference type="Rhea" id="RHEA:38360"/>
    </physiologicalReaction>
</comment>
<keyword evidence="7" id="KW-0560">Oxidoreductase</keyword>
<comment type="function">
    <text evidence="12">Catalyzes the oxidation of hydrogen sulfide with the help of a quinone, such as ubiquinone-10, giving rise to thiosulfate and ultimately to sulfane (molecular sulfur) atoms. Requires an additional electron acceptor; can use sulfite, sulfide or cyanide (in vitro). It is believed the in vivo electron acceptor is glutathione.</text>
</comment>
<evidence type="ECO:0000256" key="10">
    <source>
        <dbReference type="ARBA" id="ARBA00052810"/>
    </source>
</evidence>
<keyword evidence="6" id="KW-0809">Transit peptide</keyword>
<evidence type="ECO:0000256" key="14">
    <source>
        <dbReference type="ARBA" id="ARBA00066447"/>
    </source>
</evidence>
<keyword evidence="5" id="KW-0274">FAD</keyword>
<evidence type="ECO:0000256" key="15">
    <source>
        <dbReference type="ARBA" id="ARBA00070160"/>
    </source>
</evidence>